<evidence type="ECO:0000313" key="3">
    <source>
        <dbReference type="EMBL" id="GAA4233653.1"/>
    </source>
</evidence>
<keyword evidence="1" id="KW-0732">Signal</keyword>
<dbReference type="RefSeq" id="WP_344787127.1">
    <property type="nucleotide sequence ID" value="NZ_BAABCA010000002.1"/>
</dbReference>
<evidence type="ECO:0000256" key="1">
    <source>
        <dbReference type="SAM" id="SignalP"/>
    </source>
</evidence>
<protein>
    <submittedName>
        <fullName evidence="3">Porin family protein</fullName>
    </submittedName>
</protein>
<sequence>MKNFLLFLSFIFVCNVVIAQDEATTSVEIDSLYKEDQFYLGLTYNLLGNKPKDVSQSQISLGFHFGFIKDMPINKNRNVSIGVGVGYSTNNFNNNLFINENENGTSTYQVIDDDIGNYSKNKLAQHLVEIPIEFRWRTSTPERYKFWRIYTGFKLGYLLSSTTKFNGDFGDFKSRNNSDFNDFQYGLSLSAGYNTWNIYIYYGLNAIFNNNAMLNNKHIDMNAIKIGLMFYIL</sequence>
<dbReference type="Pfam" id="PF13568">
    <property type="entry name" value="OMP_b-brl_2"/>
    <property type="match status" value="1"/>
</dbReference>
<accession>A0ABP8C4M9</accession>
<evidence type="ECO:0000313" key="4">
    <source>
        <dbReference type="Proteomes" id="UP001501496"/>
    </source>
</evidence>
<dbReference type="Proteomes" id="UP001501496">
    <property type="component" value="Unassembled WGS sequence"/>
</dbReference>
<reference evidence="4" key="1">
    <citation type="journal article" date="2019" name="Int. J. Syst. Evol. Microbiol.">
        <title>The Global Catalogue of Microorganisms (GCM) 10K type strain sequencing project: providing services to taxonomists for standard genome sequencing and annotation.</title>
        <authorList>
            <consortium name="The Broad Institute Genomics Platform"/>
            <consortium name="The Broad Institute Genome Sequencing Center for Infectious Disease"/>
            <person name="Wu L."/>
            <person name="Ma J."/>
        </authorList>
    </citation>
    <scope>NUCLEOTIDE SEQUENCE [LARGE SCALE GENOMIC DNA]</scope>
    <source>
        <strain evidence="4">JCM 17630</strain>
    </source>
</reference>
<dbReference type="EMBL" id="BAABCA010000002">
    <property type="protein sequence ID" value="GAA4233653.1"/>
    <property type="molecule type" value="Genomic_DNA"/>
</dbReference>
<comment type="caution">
    <text evidence="3">The sequence shown here is derived from an EMBL/GenBank/DDBJ whole genome shotgun (WGS) entry which is preliminary data.</text>
</comment>
<proteinExistence type="predicted"/>
<keyword evidence="4" id="KW-1185">Reference proteome</keyword>
<feature type="signal peptide" evidence="1">
    <location>
        <begin position="1"/>
        <end position="19"/>
    </location>
</feature>
<name>A0ABP8C4M9_9FLAO</name>
<dbReference type="InterPro" id="IPR025665">
    <property type="entry name" value="Beta-barrel_OMP_2"/>
</dbReference>
<evidence type="ECO:0000259" key="2">
    <source>
        <dbReference type="Pfam" id="PF13568"/>
    </source>
</evidence>
<feature type="domain" description="Outer membrane protein beta-barrel" evidence="2">
    <location>
        <begin position="23"/>
        <end position="209"/>
    </location>
</feature>
<organism evidence="3 4">
    <name type="scientific">Postechiella marina</name>
    <dbReference type="NCBI Taxonomy" id="943941"/>
    <lineage>
        <taxon>Bacteria</taxon>
        <taxon>Pseudomonadati</taxon>
        <taxon>Bacteroidota</taxon>
        <taxon>Flavobacteriia</taxon>
        <taxon>Flavobacteriales</taxon>
        <taxon>Flavobacteriaceae</taxon>
        <taxon>Postechiella</taxon>
    </lineage>
</organism>
<gene>
    <name evidence="3" type="ORF">GCM10022291_11190</name>
</gene>
<feature type="chain" id="PRO_5045557754" evidence="1">
    <location>
        <begin position="20"/>
        <end position="233"/>
    </location>
</feature>